<dbReference type="PROSITE" id="PS51910">
    <property type="entry name" value="GH18_2"/>
    <property type="match status" value="2"/>
</dbReference>
<dbReference type="InterPro" id="IPR051887">
    <property type="entry name" value="GH18_Domain-Containing"/>
</dbReference>
<gene>
    <name evidence="6" type="ORF">ElyMa_003630300</name>
</gene>
<evidence type="ECO:0000259" key="5">
    <source>
        <dbReference type="PROSITE" id="PS51910"/>
    </source>
</evidence>
<dbReference type="GO" id="GO:0008061">
    <property type="term" value="F:chitin binding"/>
    <property type="evidence" value="ECO:0007669"/>
    <property type="project" value="InterPro"/>
</dbReference>
<feature type="domain" description="GH18" evidence="5">
    <location>
        <begin position="397"/>
        <end position="733"/>
    </location>
</feature>
<protein>
    <submittedName>
        <fullName evidence="6">Di-N-acetylchitobiase</fullName>
    </submittedName>
</protein>
<keyword evidence="4" id="KW-0732">Signal</keyword>
<name>A0AAV4ETM9_9GAST</name>
<dbReference type="Gene3D" id="3.20.20.80">
    <property type="entry name" value="Glycosidases"/>
    <property type="match status" value="2"/>
</dbReference>
<dbReference type="PANTHER" id="PTHR46290">
    <property type="entry name" value="DI-N-ACETYLCHITOBIASE"/>
    <property type="match status" value="1"/>
</dbReference>
<dbReference type="PANTHER" id="PTHR46290:SF1">
    <property type="entry name" value="DI-N-ACETYLCHITOBIASE"/>
    <property type="match status" value="1"/>
</dbReference>
<dbReference type="SMART" id="SM00636">
    <property type="entry name" value="Glyco_18"/>
    <property type="match status" value="2"/>
</dbReference>
<feature type="domain" description="GH18" evidence="5">
    <location>
        <begin position="9"/>
        <end position="381"/>
    </location>
</feature>
<dbReference type="Gene3D" id="3.10.50.10">
    <property type="match status" value="2"/>
</dbReference>
<keyword evidence="1 3" id="KW-0378">Hydrolase</keyword>
<comment type="caution">
    <text evidence="6">The sequence shown here is derived from an EMBL/GenBank/DDBJ whole genome shotgun (WGS) entry which is preliminary data.</text>
</comment>
<evidence type="ECO:0000313" key="7">
    <source>
        <dbReference type="Proteomes" id="UP000762676"/>
    </source>
</evidence>
<reference evidence="6 7" key="1">
    <citation type="journal article" date="2021" name="Elife">
        <title>Chloroplast acquisition without the gene transfer in kleptoplastic sea slugs, Plakobranchus ocellatus.</title>
        <authorList>
            <person name="Maeda T."/>
            <person name="Takahashi S."/>
            <person name="Yoshida T."/>
            <person name="Shimamura S."/>
            <person name="Takaki Y."/>
            <person name="Nagai Y."/>
            <person name="Toyoda A."/>
            <person name="Suzuki Y."/>
            <person name="Arimoto A."/>
            <person name="Ishii H."/>
            <person name="Satoh N."/>
            <person name="Nishiyama T."/>
            <person name="Hasebe M."/>
            <person name="Maruyama T."/>
            <person name="Minagawa J."/>
            <person name="Obokata J."/>
            <person name="Shigenobu S."/>
        </authorList>
    </citation>
    <scope>NUCLEOTIDE SEQUENCE [LARGE SCALE GENOMIC DNA]</scope>
</reference>
<evidence type="ECO:0000313" key="6">
    <source>
        <dbReference type="EMBL" id="GFR64363.1"/>
    </source>
</evidence>
<dbReference type="GO" id="GO:0004568">
    <property type="term" value="F:chitinase activity"/>
    <property type="evidence" value="ECO:0007669"/>
    <property type="project" value="UniProtKB-ARBA"/>
</dbReference>
<dbReference type="InterPro" id="IPR001223">
    <property type="entry name" value="Glyco_hydro18_cat"/>
</dbReference>
<sequence>MEMGYIFMLILSVSWLTLAFGMPDPVTMDLEALTGCSCSNPKWCEPITEKGRKEQYAFSVKNDEKYWRFYDWDKLTTVVTAGYFNMSLVCLAHSHNTRVIYMAQVDEQTFLDPDLRKTWIEQQLTTVRDNYLDGLNFDYEGAIMENETTLRDAYTALVKETRERFLEVFPYSLIAVDVGWRPNVDERFYDYPALANYSDFLVLMAYDEQSQIYGECLAGPNCPFVPTFKGVGQFLSHYRGQIKPDQLVLAVPWFGISYTCIKTMSDKCYIEKVPYRGAPCSDSPGKPADYKDIHKLRLQMPQNYYWNSTSSTPFIMYRNETTKTVYQIHYDNVESLKYKYKIVTGMNLRGVGIFHIDMLDYTDTPDGAEMRKSMFDVLPPTKIHSPHPVSRKKIQTENHASGLGPRPACPCSDPKLCEPITDTTRKEVFAFTVHDQERHWRFYDWSKVTTVVMFNYLSPELMCLAHSHGARAVLLGRPDKKTLFSKQRRSQWVQQKLQDVWNNFLDGINFDVEYGCNPSQSYFRRSYTELVRETSDTFRSVMPHTQISVDVIMEATSHYRAYDYQGLAQHSDIFFIMAYDESTSHVGPNSGYHAARWAIRSYLKHNIPANKLVLGLPWYGDLYECSQYDGDHCVPVERWGRPIITQVCYSSIMDTLALDPDNYRWNSSSHTPYLSYKDGKLYQIQYDNPESLSLKYKLASDMGIRGVGMWHIDCLDYSDTSYGQKMRDSMFNPLPSWKQDLTEKESLKFIPETDQA</sequence>
<organism evidence="6 7">
    <name type="scientific">Elysia marginata</name>
    <dbReference type="NCBI Taxonomy" id="1093978"/>
    <lineage>
        <taxon>Eukaryota</taxon>
        <taxon>Metazoa</taxon>
        <taxon>Spiralia</taxon>
        <taxon>Lophotrochozoa</taxon>
        <taxon>Mollusca</taxon>
        <taxon>Gastropoda</taxon>
        <taxon>Heterobranchia</taxon>
        <taxon>Euthyneura</taxon>
        <taxon>Panpulmonata</taxon>
        <taxon>Sacoglossa</taxon>
        <taxon>Placobranchoidea</taxon>
        <taxon>Plakobranchidae</taxon>
        <taxon>Elysia</taxon>
    </lineage>
</organism>
<proteinExistence type="predicted"/>
<dbReference type="InterPro" id="IPR011583">
    <property type="entry name" value="Chitinase_II/V-like_cat"/>
</dbReference>
<dbReference type="GO" id="GO:0005615">
    <property type="term" value="C:extracellular space"/>
    <property type="evidence" value="ECO:0007669"/>
    <property type="project" value="TreeGrafter"/>
</dbReference>
<dbReference type="EMBL" id="BMAT01007441">
    <property type="protein sequence ID" value="GFR64363.1"/>
    <property type="molecule type" value="Genomic_DNA"/>
</dbReference>
<dbReference type="Proteomes" id="UP000762676">
    <property type="component" value="Unassembled WGS sequence"/>
</dbReference>
<dbReference type="PROSITE" id="PS01095">
    <property type="entry name" value="GH18_1"/>
    <property type="match status" value="1"/>
</dbReference>
<dbReference type="SUPFAM" id="SSF51445">
    <property type="entry name" value="(Trans)glycosidases"/>
    <property type="match status" value="2"/>
</dbReference>
<dbReference type="InterPro" id="IPR017853">
    <property type="entry name" value="GH"/>
</dbReference>
<keyword evidence="2 3" id="KW-0326">Glycosidase</keyword>
<dbReference type="Pfam" id="PF00704">
    <property type="entry name" value="Glyco_hydro_18"/>
    <property type="match status" value="2"/>
</dbReference>
<evidence type="ECO:0000256" key="1">
    <source>
        <dbReference type="ARBA" id="ARBA00022801"/>
    </source>
</evidence>
<evidence type="ECO:0000256" key="2">
    <source>
        <dbReference type="ARBA" id="ARBA00023295"/>
    </source>
</evidence>
<dbReference type="GO" id="GO:0009313">
    <property type="term" value="P:oligosaccharide catabolic process"/>
    <property type="evidence" value="ECO:0007669"/>
    <property type="project" value="TreeGrafter"/>
</dbReference>
<accession>A0AAV4ETM9</accession>
<keyword evidence="7" id="KW-1185">Reference proteome</keyword>
<dbReference type="InterPro" id="IPR001579">
    <property type="entry name" value="Glyco_hydro_18_chit_AS"/>
</dbReference>
<dbReference type="AlphaFoldDB" id="A0AAV4ETM9"/>
<dbReference type="InterPro" id="IPR029070">
    <property type="entry name" value="Chitinase_insertion_sf"/>
</dbReference>
<feature type="chain" id="PRO_5043909996" evidence="4">
    <location>
        <begin position="22"/>
        <end position="756"/>
    </location>
</feature>
<dbReference type="GO" id="GO:0006032">
    <property type="term" value="P:chitin catabolic process"/>
    <property type="evidence" value="ECO:0007669"/>
    <property type="project" value="UniProtKB-ARBA"/>
</dbReference>
<evidence type="ECO:0000256" key="3">
    <source>
        <dbReference type="RuleBase" id="RU000489"/>
    </source>
</evidence>
<evidence type="ECO:0000256" key="4">
    <source>
        <dbReference type="SAM" id="SignalP"/>
    </source>
</evidence>
<feature type="signal peptide" evidence="4">
    <location>
        <begin position="1"/>
        <end position="21"/>
    </location>
</feature>